<dbReference type="Proteomes" id="UP000646579">
    <property type="component" value="Unassembled WGS sequence"/>
</dbReference>
<feature type="domain" description="Enoyl reductase (ER)" evidence="1">
    <location>
        <begin position="14"/>
        <end position="325"/>
    </location>
</feature>
<dbReference type="InterPro" id="IPR036291">
    <property type="entry name" value="NAD(P)-bd_dom_sf"/>
</dbReference>
<dbReference type="SUPFAM" id="SSF51735">
    <property type="entry name" value="NAD(P)-binding Rossmann-fold domains"/>
    <property type="match status" value="1"/>
</dbReference>
<name>A0A918SCW3_9HYPH</name>
<dbReference type="AlphaFoldDB" id="A0A918SCW3"/>
<gene>
    <name evidence="2" type="ORF">GCM10007989_30560</name>
</gene>
<dbReference type="InterPro" id="IPR011032">
    <property type="entry name" value="GroES-like_sf"/>
</dbReference>
<dbReference type="PANTHER" id="PTHR43677">
    <property type="entry name" value="SHORT-CHAIN DEHYDROGENASE/REDUCTASE"/>
    <property type="match status" value="1"/>
</dbReference>
<sequence>MSFKALVSRQREDGSITSQVETLEDDALPDGNVTVAIDHAGLNYKDAFCLTGRGGLVRNYPNVAGIDFAGTVEDSSDDRYKPGDGVILTGWRVGELHWGGYSQKQRVNADWLVPLPKSLDARKAMVLGTAGLTAMLAITRLEELGIHPDSGTILVTGASGGVGSISIMLLKTLGYKVAALTGKPGELDFQALGADEIVERQGFMAPEDRPIDSARYAGAIDTVGGSILGRVLKQISYGGAVASLGNAAGIDFETSVLPFILRGVTLAGIDSVMQPYDPRVIAWERLGKLFDFDKYEALVEEIGLEGLPDAADRILDGKIKGRVLVTP</sequence>
<dbReference type="InterPro" id="IPR014188">
    <property type="entry name" value="Acrylyl-CoA_reductase_AcuI"/>
</dbReference>
<dbReference type="PANTHER" id="PTHR43677:SF1">
    <property type="entry name" value="ACRYLYL-COA REDUCTASE ACUI-RELATED"/>
    <property type="match status" value="1"/>
</dbReference>
<dbReference type="InterPro" id="IPR013149">
    <property type="entry name" value="ADH-like_C"/>
</dbReference>
<reference evidence="2" key="1">
    <citation type="journal article" date="2014" name="Int. J. Syst. Evol. Microbiol.">
        <title>Complete genome sequence of Corynebacterium casei LMG S-19264T (=DSM 44701T), isolated from a smear-ripened cheese.</title>
        <authorList>
            <consortium name="US DOE Joint Genome Institute (JGI-PGF)"/>
            <person name="Walter F."/>
            <person name="Albersmeier A."/>
            <person name="Kalinowski J."/>
            <person name="Ruckert C."/>
        </authorList>
    </citation>
    <scope>NUCLEOTIDE SEQUENCE</scope>
    <source>
        <strain evidence="2">KCTC 32437</strain>
    </source>
</reference>
<dbReference type="RefSeq" id="WP_189426579.1">
    <property type="nucleotide sequence ID" value="NZ_BMZE01000003.1"/>
</dbReference>
<protein>
    <submittedName>
        <fullName evidence="2">Quinone oxidoreductase</fullName>
    </submittedName>
</protein>
<dbReference type="SUPFAM" id="SSF50129">
    <property type="entry name" value="GroES-like"/>
    <property type="match status" value="1"/>
</dbReference>
<accession>A0A918SCW3</accession>
<dbReference type="InterPro" id="IPR020843">
    <property type="entry name" value="ER"/>
</dbReference>
<dbReference type="InterPro" id="IPR051397">
    <property type="entry name" value="Zn-ADH-like_protein"/>
</dbReference>
<dbReference type="NCBIfam" id="TIGR02823">
    <property type="entry name" value="oxido_YhdH"/>
    <property type="match status" value="1"/>
</dbReference>
<dbReference type="CDD" id="cd08288">
    <property type="entry name" value="MDR_yhdh"/>
    <property type="match status" value="1"/>
</dbReference>
<comment type="caution">
    <text evidence="2">The sequence shown here is derived from an EMBL/GenBank/DDBJ whole genome shotgun (WGS) entry which is preliminary data.</text>
</comment>
<dbReference type="GO" id="GO:0043957">
    <property type="term" value="F:acryloyl-CoA reductase (NADPH) activity"/>
    <property type="evidence" value="ECO:0007669"/>
    <property type="project" value="TreeGrafter"/>
</dbReference>
<dbReference type="InterPro" id="IPR013154">
    <property type="entry name" value="ADH-like_N"/>
</dbReference>
<evidence type="ECO:0000313" key="2">
    <source>
        <dbReference type="EMBL" id="GHA32374.1"/>
    </source>
</evidence>
<evidence type="ECO:0000259" key="1">
    <source>
        <dbReference type="SMART" id="SM00829"/>
    </source>
</evidence>
<proteinExistence type="predicted"/>
<dbReference type="Gene3D" id="3.40.50.720">
    <property type="entry name" value="NAD(P)-binding Rossmann-like Domain"/>
    <property type="match status" value="1"/>
</dbReference>
<dbReference type="Pfam" id="PF00107">
    <property type="entry name" value="ADH_zinc_N"/>
    <property type="match status" value="1"/>
</dbReference>
<dbReference type="EMBL" id="BMZE01000003">
    <property type="protein sequence ID" value="GHA32374.1"/>
    <property type="molecule type" value="Genomic_DNA"/>
</dbReference>
<keyword evidence="3" id="KW-1185">Reference proteome</keyword>
<organism evidence="2 3">
    <name type="scientific">Devosia pacifica</name>
    <dbReference type="NCBI Taxonomy" id="1335967"/>
    <lineage>
        <taxon>Bacteria</taxon>
        <taxon>Pseudomonadati</taxon>
        <taxon>Pseudomonadota</taxon>
        <taxon>Alphaproteobacteria</taxon>
        <taxon>Hyphomicrobiales</taxon>
        <taxon>Devosiaceae</taxon>
        <taxon>Devosia</taxon>
    </lineage>
</organism>
<dbReference type="SMART" id="SM00829">
    <property type="entry name" value="PKS_ER"/>
    <property type="match status" value="1"/>
</dbReference>
<reference evidence="2" key="2">
    <citation type="submission" date="2020-09" db="EMBL/GenBank/DDBJ databases">
        <authorList>
            <person name="Sun Q."/>
            <person name="Kim S."/>
        </authorList>
    </citation>
    <scope>NUCLEOTIDE SEQUENCE</scope>
    <source>
        <strain evidence="2">KCTC 32437</strain>
    </source>
</reference>
<dbReference type="Gene3D" id="3.90.180.10">
    <property type="entry name" value="Medium-chain alcohol dehydrogenases, catalytic domain"/>
    <property type="match status" value="1"/>
</dbReference>
<dbReference type="Pfam" id="PF08240">
    <property type="entry name" value="ADH_N"/>
    <property type="match status" value="1"/>
</dbReference>
<evidence type="ECO:0000313" key="3">
    <source>
        <dbReference type="Proteomes" id="UP000646579"/>
    </source>
</evidence>